<gene>
    <name evidence="3" type="ORF">LWF01_09235</name>
</gene>
<dbReference type="Gene3D" id="3.90.1300.10">
    <property type="entry name" value="Amidase signature (AS) domain"/>
    <property type="match status" value="1"/>
</dbReference>
<keyword evidence="4" id="KW-1185">Reference proteome</keyword>
<reference evidence="3 4" key="1">
    <citation type="submission" date="2023-05" db="EMBL/GenBank/DDBJ databases">
        <title>Lithophilousrod everest ZFBP1038 complete genpme.</title>
        <authorList>
            <person name="Tian M."/>
        </authorList>
    </citation>
    <scope>NUCLEOTIDE SEQUENCE [LARGE SCALE GENOMIC DNA]</scope>
    <source>
        <strain evidence="3 4">ZFBP1038</strain>
    </source>
</reference>
<dbReference type="RefSeq" id="WP_349640724.1">
    <property type="nucleotide sequence ID" value="NZ_CP090958.1"/>
</dbReference>
<evidence type="ECO:0000256" key="1">
    <source>
        <dbReference type="SAM" id="MobiDB-lite"/>
    </source>
</evidence>
<evidence type="ECO:0000313" key="4">
    <source>
        <dbReference type="Proteomes" id="UP001209083"/>
    </source>
</evidence>
<dbReference type="InterPro" id="IPR023631">
    <property type="entry name" value="Amidase_dom"/>
</dbReference>
<evidence type="ECO:0000313" key="3">
    <source>
        <dbReference type="EMBL" id="WGW13901.1"/>
    </source>
</evidence>
<dbReference type="EMBL" id="CP090958">
    <property type="protein sequence ID" value="WGW13901.1"/>
    <property type="molecule type" value="Genomic_DNA"/>
</dbReference>
<proteinExistence type="predicted"/>
<dbReference type="PANTHER" id="PTHR11895">
    <property type="entry name" value="TRANSAMIDASE"/>
    <property type="match status" value="1"/>
</dbReference>
<dbReference type="InterPro" id="IPR000120">
    <property type="entry name" value="Amidase"/>
</dbReference>
<dbReference type="SUPFAM" id="SSF75304">
    <property type="entry name" value="Amidase signature (AS) enzymes"/>
    <property type="match status" value="1"/>
</dbReference>
<feature type="region of interest" description="Disordered" evidence="1">
    <location>
        <begin position="428"/>
        <end position="455"/>
    </location>
</feature>
<dbReference type="PANTHER" id="PTHR11895:SF151">
    <property type="entry name" value="GLUTAMYL-TRNA(GLN) AMIDOTRANSFERASE SUBUNIT A"/>
    <property type="match status" value="1"/>
</dbReference>
<dbReference type="Proteomes" id="UP001209083">
    <property type="component" value="Chromosome"/>
</dbReference>
<organism evidence="3 4">
    <name type="scientific">Saxibacter everestensis</name>
    <dbReference type="NCBI Taxonomy" id="2909229"/>
    <lineage>
        <taxon>Bacteria</taxon>
        <taxon>Bacillati</taxon>
        <taxon>Actinomycetota</taxon>
        <taxon>Actinomycetes</taxon>
        <taxon>Micrococcales</taxon>
        <taxon>Brevibacteriaceae</taxon>
        <taxon>Saxibacter</taxon>
    </lineage>
</organism>
<protein>
    <submittedName>
        <fullName evidence="3">Amidase family protein</fullName>
    </submittedName>
</protein>
<dbReference type="Pfam" id="PF01425">
    <property type="entry name" value="Amidase"/>
    <property type="match status" value="1"/>
</dbReference>
<sequence length="455" mass="48285">MTAIRPIIDPEPGVWTEPADEMQIQAQPWSAQPFTLAVKANISVAGFHRSAGCRALVVRPESADAPVVAQLRRAGAVVIGMTNMHELAFGSTSNNADFGPVRHPNDSGRVAGGSSGGSAAAVARGDVPVALGTDTGGSMTIPASLCGVVGFRPSTGRWPTAGIVGLSWTRDTPGVFARTVAEIDYIDRCVVDSDELDAIRPRPRLGVPVELVENLDPATAQSFEAALQRWGGTVDLIDIELGSVLDHARAAEMPIVLWESRRLLAAVAAEALFLEPEEAFGKLVSSVQSPDVRAILEAEIAVPTTPSEYAEAQQRTALAREGYVRLLADHDLDALAFPATPAPAPRIGEDDLVEHMGEPTPTFGLYTRNTGQGSILGAPMLTLPAPVPVSGLPVGVTLQGPRFSDRRILRLAVRLEALLTEPPAHIKELHDHAPKDRKRRGLPVGHGRQATSIEE</sequence>
<accession>A0ABY8R0D9</accession>
<dbReference type="InterPro" id="IPR036928">
    <property type="entry name" value="AS_sf"/>
</dbReference>
<evidence type="ECO:0000259" key="2">
    <source>
        <dbReference type="Pfam" id="PF01425"/>
    </source>
</evidence>
<name>A0ABY8R0D9_9MICO</name>
<feature type="domain" description="Amidase" evidence="2">
    <location>
        <begin position="36"/>
        <end position="409"/>
    </location>
</feature>